<dbReference type="PANTHER" id="PTHR21569">
    <property type="entry name" value="RIBOSOMAL PROTEIN S9"/>
    <property type="match status" value="1"/>
</dbReference>
<evidence type="ECO:0000256" key="3">
    <source>
        <dbReference type="ARBA" id="ARBA00023274"/>
    </source>
</evidence>
<dbReference type="FunFam" id="3.30.230.10:FF:000001">
    <property type="entry name" value="30S ribosomal protein S9"/>
    <property type="match status" value="1"/>
</dbReference>
<dbReference type="EMBL" id="MHMN01000057">
    <property type="protein sequence ID" value="OGZ26688.1"/>
    <property type="molecule type" value="Genomic_DNA"/>
</dbReference>
<dbReference type="GO" id="GO:0022627">
    <property type="term" value="C:cytosolic small ribosomal subunit"/>
    <property type="evidence" value="ECO:0007669"/>
    <property type="project" value="TreeGrafter"/>
</dbReference>
<dbReference type="InterPro" id="IPR023035">
    <property type="entry name" value="Ribosomal_uS9_bac/plastid"/>
</dbReference>
<dbReference type="Proteomes" id="UP000176326">
    <property type="component" value="Unassembled WGS sequence"/>
</dbReference>
<dbReference type="InterPro" id="IPR020574">
    <property type="entry name" value="Ribosomal_uS9_CS"/>
</dbReference>
<evidence type="ECO:0000256" key="6">
    <source>
        <dbReference type="RuleBase" id="RU003815"/>
    </source>
</evidence>
<dbReference type="HAMAP" id="MF_00532_B">
    <property type="entry name" value="Ribosomal_uS9_B"/>
    <property type="match status" value="1"/>
</dbReference>
<dbReference type="SUPFAM" id="SSF54211">
    <property type="entry name" value="Ribosomal protein S5 domain 2-like"/>
    <property type="match status" value="1"/>
</dbReference>
<evidence type="ECO:0000313" key="7">
    <source>
        <dbReference type="EMBL" id="OGZ26688.1"/>
    </source>
</evidence>
<dbReference type="InterPro" id="IPR000754">
    <property type="entry name" value="Ribosomal_uS9"/>
</dbReference>
<accession>A0A1G2EN60</accession>
<keyword evidence="3 5" id="KW-0687">Ribonucleoprotein</keyword>
<dbReference type="Pfam" id="PF00380">
    <property type="entry name" value="Ribosomal_S9"/>
    <property type="match status" value="1"/>
</dbReference>
<evidence type="ECO:0000256" key="5">
    <source>
        <dbReference type="HAMAP-Rule" id="MF_00532"/>
    </source>
</evidence>
<organism evidence="7 8">
    <name type="scientific">Candidatus Nealsonbacteria bacterium RIFOXYC1_FULL_40_7</name>
    <dbReference type="NCBI Taxonomy" id="1801678"/>
    <lineage>
        <taxon>Bacteria</taxon>
        <taxon>Candidatus Nealsoniibacteriota</taxon>
    </lineage>
</organism>
<name>A0A1G2EN60_9BACT</name>
<evidence type="ECO:0000256" key="4">
    <source>
        <dbReference type="ARBA" id="ARBA00035259"/>
    </source>
</evidence>
<dbReference type="NCBIfam" id="NF001099">
    <property type="entry name" value="PRK00132.1"/>
    <property type="match status" value="1"/>
</dbReference>
<keyword evidence="2 5" id="KW-0689">Ribosomal protein</keyword>
<dbReference type="GO" id="GO:0003723">
    <property type="term" value="F:RNA binding"/>
    <property type="evidence" value="ECO:0007669"/>
    <property type="project" value="TreeGrafter"/>
</dbReference>
<dbReference type="Gene3D" id="3.30.230.10">
    <property type="match status" value="1"/>
</dbReference>
<reference evidence="7 8" key="1">
    <citation type="journal article" date="2016" name="Nat. Commun.">
        <title>Thousands of microbial genomes shed light on interconnected biogeochemical processes in an aquifer system.</title>
        <authorList>
            <person name="Anantharaman K."/>
            <person name="Brown C.T."/>
            <person name="Hug L.A."/>
            <person name="Sharon I."/>
            <person name="Castelle C.J."/>
            <person name="Probst A.J."/>
            <person name="Thomas B.C."/>
            <person name="Singh A."/>
            <person name="Wilkins M.J."/>
            <person name="Karaoz U."/>
            <person name="Brodie E.L."/>
            <person name="Williams K.H."/>
            <person name="Hubbard S.S."/>
            <person name="Banfield J.F."/>
        </authorList>
    </citation>
    <scope>NUCLEOTIDE SEQUENCE [LARGE SCALE GENOMIC DNA]</scope>
</reference>
<comment type="similarity">
    <text evidence="1 5 6">Belongs to the universal ribosomal protein uS9 family.</text>
</comment>
<comment type="caution">
    <text evidence="7">The sequence shown here is derived from an EMBL/GenBank/DDBJ whole genome shotgun (WGS) entry which is preliminary data.</text>
</comment>
<dbReference type="PANTHER" id="PTHR21569:SF1">
    <property type="entry name" value="SMALL RIBOSOMAL SUBUNIT PROTEIN US9M"/>
    <property type="match status" value="1"/>
</dbReference>
<evidence type="ECO:0000313" key="8">
    <source>
        <dbReference type="Proteomes" id="UP000176326"/>
    </source>
</evidence>
<dbReference type="PROSITE" id="PS00360">
    <property type="entry name" value="RIBOSOMAL_S9"/>
    <property type="match status" value="1"/>
</dbReference>
<dbReference type="InterPro" id="IPR020568">
    <property type="entry name" value="Ribosomal_Su5_D2-typ_SF"/>
</dbReference>
<sequence>MEEEKEITIDELIAEDKSGRYYEAVGRRKTSVARVRLFTQGDKKILINETDYKEYFPTKELQGIIESSLEKMKAENKFGSSVLVRGGGMHSQAEAVRHGIARALVEFNADFRKRLRRAGYLTRDPRMRERKKFGLKRARKAPQWAKR</sequence>
<proteinExistence type="inferred from homology"/>
<dbReference type="GO" id="GO:0006412">
    <property type="term" value="P:translation"/>
    <property type="evidence" value="ECO:0007669"/>
    <property type="project" value="UniProtKB-UniRule"/>
</dbReference>
<gene>
    <name evidence="5" type="primary">rpsI</name>
    <name evidence="7" type="ORF">A2427_04410</name>
</gene>
<evidence type="ECO:0000256" key="2">
    <source>
        <dbReference type="ARBA" id="ARBA00022980"/>
    </source>
</evidence>
<evidence type="ECO:0000256" key="1">
    <source>
        <dbReference type="ARBA" id="ARBA00005251"/>
    </source>
</evidence>
<dbReference type="GO" id="GO:0003735">
    <property type="term" value="F:structural constituent of ribosome"/>
    <property type="evidence" value="ECO:0007669"/>
    <property type="project" value="InterPro"/>
</dbReference>
<dbReference type="AlphaFoldDB" id="A0A1G2EN60"/>
<protein>
    <recommendedName>
        <fullName evidence="4 5">Small ribosomal subunit protein uS9</fullName>
    </recommendedName>
</protein>
<dbReference type="InterPro" id="IPR014721">
    <property type="entry name" value="Ribsml_uS5_D2-typ_fold_subgr"/>
</dbReference>